<organism evidence="2 3">
    <name type="scientific">Pseudobacter ginsenosidimutans</name>
    <dbReference type="NCBI Taxonomy" id="661488"/>
    <lineage>
        <taxon>Bacteria</taxon>
        <taxon>Pseudomonadati</taxon>
        <taxon>Bacteroidota</taxon>
        <taxon>Chitinophagia</taxon>
        <taxon>Chitinophagales</taxon>
        <taxon>Chitinophagaceae</taxon>
        <taxon>Pseudobacter</taxon>
    </lineage>
</organism>
<evidence type="ECO:0000313" key="3">
    <source>
        <dbReference type="Proteomes" id="UP000293874"/>
    </source>
</evidence>
<sequence length="252" mass="28432">MKSKYTIEDIARYAEGLMEADELPDFEAALAGDAELQQQYQLYLEAESKLHKHFASQEGEEKLKLTLQNMRQEFFSAEAPVKSISPVRNKVVKMMWRKVAVVAAAAVLVAVFLWQPWNRDLYTKFADTEMVSSVERGTHTDSLLAKATTAFNAKEFSSAAVYLFEIVQTDSTNSFAQFYYGVSLLQSGKTEIARETLTKLAAGSSAFKYEAMFYMALSYLKEKDETNCKKWLQQIPAESGNYGKAKELLQAL</sequence>
<evidence type="ECO:0000256" key="1">
    <source>
        <dbReference type="SAM" id="Phobius"/>
    </source>
</evidence>
<protein>
    <recommendedName>
        <fullName evidence="4">Tetratricopeptide repeat protein</fullName>
    </recommendedName>
</protein>
<dbReference type="Proteomes" id="UP000293874">
    <property type="component" value="Unassembled WGS sequence"/>
</dbReference>
<evidence type="ECO:0000313" key="2">
    <source>
        <dbReference type="EMBL" id="RZS65559.1"/>
    </source>
</evidence>
<keyword evidence="3" id="KW-1185">Reference proteome</keyword>
<dbReference type="EMBL" id="SGXA01000005">
    <property type="protein sequence ID" value="RZS65559.1"/>
    <property type="molecule type" value="Genomic_DNA"/>
</dbReference>
<dbReference type="AlphaFoldDB" id="A0A4Q7MGL8"/>
<evidence type="ECO:0008006" key="4">
    <source>
        <dbReference type="Google" id="ProtNLM"/>
    </source>
</evidence>
<feature type="transmembrane region" description="Helical" evidence="1">
    <location>
        <begin position="99"/>
        <end position="117"/>
    </location>
</feature>
<comment type="caution">
    <text evidence="2">The sequence shown here is derived from an EMBL/GenBank/DDBJ whole genome shotgun (WGS) entry which is preliminary data.</text>
</comment>
<keyword evidence="1" id="KW-1133">Transmembrane helix</keyword>
<dbReference type="RefSeq" id="WP_130544215.1">
    <property type="nucleotide sequence ID" value="NZ_CP042431.1"/>
</dbReference>
<name>A0A4Q7MGL8_9BACT</name>
<dbReference type="InterPro" id="IPR011990">
    <property type="entry name" value="TPR-like_helical_dom_sf"/>
</dbReference>
<dbReference type="SUPFAM" id="SSF48452">
    <property type="entry name" value="TPR-like"/>
    <property type="match status" value="1"/>
</dbReference>
<proteinExistence type="predicted"/>
<keyword evidence="1" id="KW-0472">Membrane</keyword>
<keyword evidence="1" id="KW-0812">Transmembrane</keyword>
<accession>A0A4Q7MGL8</accession>
<dbReference type="OrthoDB" id="1091348at2"/>
<reference evidence="2 3" key="1">
    <citation type="submission" date="2019-02" db="EMBL/GenBank/DDBJ databases">
        <title>Genomic Encyclopedia of Type Strains, Phase IV (KMG-IV): sequencing the most valuable type-strain genomes for metagenomic binning, comparative biology and taxonomic classification.</title>
        <authorList>
            <person name="Goeker M."/>
        </authorList>
    </citation>
    <scope>NUCLEOTIDE SEQUENCE [LARGE SCALE GENOMIC DNA]</scope>
    <source>
        <strain evidence="2 3">DSM 18116</strain>
    </source>
</reference>
<dbReference type="Gene3D" id="1.25.40.10">
    <property type="entry name" value="Tetratricopeptide repeat domain"/>
    <property type="match status" value="1"/>
</dbReference>
<gene>
    <name evidence="2" type="ORF">EV199_5733</name>
</gene>